<reference evidence="1" key="1">
    <citation type="submission" date="2021-06" db="EMBL/GenBank/DDBJ databases">
        <authorList>
            <person name="Kallberg Y."/>
            <person name="Tangrot J."/>
            <person name="Rosling A."/>
        </authorList>
    </citation>
    <scope>NUCLEOTIDE SEQUENCE</scope>
    <source>
        <strain evidence="1">MA461A</strain>
    </source>
</reference>
<evidence type="ECO:0000313" key="1">
    <source>
        <dbReference type="EMBL" id="CAG8733053.1"/>
    </source>
</evidence>
<evidence type="ECO:0000313" key="2">
    <source>
        <dbReference type="Proteomes" id="UP000789920"/>
    </source>
</evidence>
<proteinExistence type="predicted"/>
<protein>
    <submittedName>
        <fullName evidence="1">18292_t:CDS:1</fullName>
    </submittedName>
</protein>
<sequence length="41" mass="4970">MHESIRQELEENRVMISNRTQTIYDKFTANNNITAIWNWDS</sequence>
<gene>
    <name evidence="1" type="ORF">RPERSI_LOCUS12360</name>
</gene>
<name>A0ACA9Q1Z8_9GLOM</name>
<dbReference type="Proteomes" id="UP000789920">
    <property type="component" value="Unassembled WGS sequence"/>
</dbReference>
<comment type="caution">
    <text evidence="1">The sequence shown here is derived from an EMBL/GenBank/DDBJ whole genome shotgun (WGS) entry which is preliminary data.</text>
</comment>
<feature type="non-terminal residue" evidence="1">
    <location>
        <position position="41"/>
    </location>
</feature>
<keyword evidence="2" id="KW-1185">Reference proteome</keyword>
<dbReference type="EMBL" id="CAJVQC010026392">
    <property type="protein sequence ID" value="CAG8733053.1"/>
    <property type="molecule type" value="Genomic_DNA"/>
</dbReference>
<accession>A0ACA9Q1Z8</accession>
<organism evidence="1 2">
    <name type="scientific">Racocetra persica</name>
    <dbReference type="NCBI Taxonomy" id="160502"/>
    <lineage>
        <taxon>Eukaryota</taxon>
        <taxon>Fungi</taxon>
        <taxon>Fungi incertae sedis</taxon>
        <taxon>Mucoromycota</taxon>
        <taxon>Glomeromycotina</taxon>
        <taxon>Glomeromycetes</taxon>
        <taxon>Diversisporales</taxon>
        <taxon>Gigasporaceae</taxon>
        <taxon>Racocetra</taxon>
    </lineage>
</organism>